<accession>A0A7W6FZU3</accession>
<dbReference type="Proteomes" id="UP000561459">
    <property type="component" value="Unassembled WGS sequence"/>
</dbReference>
<keyword evidence="8" id="KW-0051">Antiviral defense</keyword>
<dbReference type="InterPro" id="IPR048445">
    <property type="entry name" value="DncV-like_NTFase"/>
</dbReference>
<keyword evidence="7" id="KW-0546">Nucleotide metabolism</keyword>
<dbReference type="RefSeq" id="WP_183618330.1">
    <property type="nucleotide sequence ID" value="NZ_JACIDY010000009.1"/>
</dbReference>
<keyword evidence="3" id="KW-0479">Metal-binding</keyword>
<dbReference type="GO" id="GO:0009117">
    <property type="term" value="P:nucleotide metabolic process"/>
    <property type="evidence" value="ECO:0007669"/>
    <property type="project" value="UniProtKB-KW"/>
</dbReference>
<reference evidence="12 13" key="1">
    <citation type="submission" date="2020-08" db="EMBL/GenBank/DDBJ databases">
        <title>Genomic Encyclopedia of Type Strains, Phase IV (KMG-IV): sequencing the most valuable type-strain genomes for metagenomic binning, comparative biology and taxonomic classification.</title>
        <authorList>
            <person name="Goeker M."/>
        </authorList>
    </citation>
    <scope>NUCLEOTIDE SEQUENCE [LARGE SCALE GENOMIC DNA]</scope>
    <source>
        <strain evidence="12 13">DSM 27568</strain>
    </source>
</reference>
<dbReference type="GO" id="GO:0016779">
    <property type="term" value="F:nucleotidyltransferase activity"/>
    <property type="evidence" value="ECO:0007669"/>
    <property type="project" value="UniProtKB-KW"/>
</dbReference>
<organism evidence="12 13">
    <name type="scientific">Novosphingobium fluoreni</name>
    <dbReference type="NCBI Taxonomy" id="1391222"/>
    <lineage>
        <taxon>Bacteria</taxon>
        <taxon>Pseudomonadati</taxon>
        <taxon>Pseudomonadota</taxon>
        <taxon>Alphaproteobacteria</taxon>
        <taxon>Sphingomonadales</taxon>
        <taxon>Sphingomonadaceae</taxon>
        <taxon>Novosphingobium</taxon>
    </lineage>
</organism>
<evidence type="ECO:0000256" key="2">
    <source>
        <dbReference type="ARBA" id="ARBA00022695"/>
    </source>
</evidence>
<keyword evidence="13" id="KW-1185">Reference proteome</keyword>
<dbReference type="GO" id="GO:0046872">
    <property type="term" value="F:metal ion binding"/>
    <property type="evidence" value="ECO:0007669"/>
    <property type="project" value="UniProtKB-KW"/>
</dbReference>
<keyword evidence="1" id="KW-0808">Transferase</keyword>
<evidence type="ECO:0000259" key="11">
    <source>
        <dbReference type="Pfam" id="PF21654"/>
    </source>
</evidence>
<dbReference type="CDD" id="cd05400">
    <property type="entry name" value="NT_2-5OAS_ClassI-CCAase"/>
    <property type="match status" value="1"/>
</dbReference>
<evidence type="ECO:0000256" key="3">
    <source>
        <dbReference type="ARBA" id="ARBA00022723"/>
    </source>
</evidence>
<comment type="catalytic activity">
    <reaction evidence="10">
        <text>GTP + ATP = 3',3'-cGAMP + 2 diphosphate</text>
        <dbReference type="Rhea" id="RHEA:35647"/>
        <dbReference type="ChEBI" id="CHEBI:30616"/>
        <dbReference type="ChEBI" id="CHEBI:33019"/>
        <dbReference type="ChEBI" id="CHEBI:37565"/>
        <dbReference type="ChEBI" id="CHEBI:71501"/>
    </reaction>
    <physiologicalReaction direction="left-to-right" evidence="10">
        <dbReference type="Rhea" id="RHEA:35648"/>
    </physiologicalReaction>
</comment>
<evidence type="ECO:0000313" key="13">
    <source>
        <dbReference type="Proteomes" id="UP000561459"/>
    </source>
</evidence>
<feature type="domain" description="Cyclic GMP-AMP synthase DncV-like nucleotidyltransferase" evidence="11">
    <location>
        <begin position="50"/>
        <end position="136"/>
    </location>
</feature>
<keyword evidence="4" id="KW-0547">Nucleotide-binding</keyword>
<evidence type="ECO:0000256" key="6">
    <source>
        <dbReference type="ARBA" id="ARBA00022842"/>
    </source>
</evidence>
<dbReference type="Pfam" id="PF21654">
    <property type="entry name" value="DncV-like_NTFase"/>
    <property type="match status" value="1"/>
</dbReference>
<dbReference type="AlphaFoldDB" id="A0A7W6FZU3"/>
<proteinExistence type="predicted"/>
<sequence length="401" mass="45620">MPTKTAEDYLAALADELAISDIRYEQANKSYASLGDWLHRPASKVLQFDPEIYVQGSFRLGTAIRPLNEEEEYDVDSVCVLRLLSTSHLTQWQLKHLVGDEITAYHRSQSMVKSVEEGNRCWVLPYANEAQFHMDIVPAVPNSSRQKALLETAGYDTRWAETAIAITDRRLPNYNEQTNQWPRSNPKGYAEWFRLRMGPIFEQRRKFVAEAIQASVEDIPEYRVRTPLQSAIMILKRHRDGMFVGRYDERPISVIITTLASHAYNGEERIADALYTILEGMDRYIERNGNVRIIRNPTDPLENFADKWPLYPEREKAFFEWLAQARRDFEYLGQQVDRRRIVEAVKPHMGVAAERAATRLGPSSGSMLRPAASAAIIGAGAASAPAFPSTRREPTSPKGFA</sequence>
<keyword evidence="6" id="KW-0460">Magnesium</keyword>
<keyword evidence="2" id="KW-0548">Nucleotidyltransferase</keyword>
<comment type="caution">
    <text evidence="12">The sequence shown here is derived from an EMBL/GenBank/DDBJ whole genome shotgun (WGS) entry which is preliminary data.</text>
</comment>
<name>A0A7W6FZU3_9SPHN</name>
<dbReference type="GO" id="GO:0051607">
    <property type="term" value="P:defense response to virus"/>
    <property type="evidence" value="ECO:0007669"/>
    <property type="project" value="UniProtKB-KW"/>
</dbReference>
<evidence type="ECO:0000313" key="12">
    <source>
        <dbReference type="EMBL" id="MBB3941460.1"/>
    </source>
</evidence>
<dbReference type="InterPro" id="IPR006116">
    <property type="entry name" value="NT_2-5OAS_ClassI-CCAase"/>
</dbReference>
<evidence type="ECO:0000256" key="8">
    <source>
        <dbReference type="ARBA" id="ARBA00023118"/>
    </source>
</evidence>
<dbReference type="EMBL" id="JACIDY010000009">
    <property type="protein sequence ID" value="MBB3941460.1"/>
    <property type="molecule type" value="Genomic_DNA"/>
</dbReference>
<keyword evidence="5" id="KW-0067">ATP-binding</keyword>
<evidence type="ECO:0000256" key="1">
    <source>
        <dbReference type="ARBA" id="ARBA00022679"/>
    </source>
</evidence>
<evidence type="ECO:0000256" key="5">
    <source>
        <dbReference type="ARBA" id="ARBA00022840"/>
    </source>
</evidence>
<evidence type="ECO:0000256" key="4">
    <source>
        <dbReference type="ARBA" id="ARBA00022741"/>
    </source>
</evidence>
<dbReference type="GO" id="GO:0005524">
    <property type="term" value="F:ATP binding"/>
    <property type="evidence" value="ECO:0007669"/>
    <property type="project" value="UniProtKB-KW"/>
</dbReference>
<gene>
    <name evidence="12" type="ORF">GGR39_003137</name>
</gene>
<evidence type="ECO:0000256" key="7">
    <source>
        <dbReference type="ARBA" id="ARBA00023080"/>
    </source>
</evidence>
<protein>
    <recommendedName>
        <fullName evidence="9">Cyclic GMP-AMP synthase</fullName>
    </recommendedName>
</protein>
<evidence type="ECO:0000256" key="10">
    <source>
        <dbReference type="ARBA" id="ARBA00048304"/>
    </source>
</evidence>
<evidence type="ECO:0000256" key="9">
    <source>
        <dbReference type="ARBA" id="ARBA00044145"/>
    </source>
</evidence>